<gene>
    <name evidence="2" type="ORF">Cgig2_015861</name>
</gene>
<feature type="region of interest" description="Disordered" evidence="1">
    <location>
        <begin position="99"/>
        <end position="118"/>
    </location>
</feature>
<evidence type="ECO:0000313" key="2">
    <source>
        <dbReference type="EMBL" id="KAJ8425254.1"/>
    </source>
</evidence>
<feature type="compositionally biased region" description="Basic and acidic residues" evidence="1">
    <location>
        <begin position="108"/>
        <end position="117"/>
    </location>
</feature>
<proteinExistence type="predicted"/>
<protein>
    <submittedName>
        <fullName evidence="2">Uncharacterized protein</fullName>
    </submittedName>
</protein>
<dbReference type="Proteomes" id="UP001153076">
    <property type="component" value="Unassembled WGS sequence"/>
</dbReference>
<name>A0A9Q1JJD7_9CARY</name>
<organism evidence="2 3">
    <name type="scientific">Carnegiea gigantea</name>
    <dbReference type="NCBI Taxonomy" id="171969"/>
    <lineage>
        <taxon>Eukaryota</taxon>
        <taxon>Viridiplantae</taxon>
        <taxon>Streptophyta</taxon>
        <taxon>Embryophyta</taxon>
        <taxon>Tracheophyta</taxon>
        <taxon>Spermatophyta</taxon>
        <taxon>Magnoliopsida</taxon>
        <taxon>eudicotyledons</taxon>
        <taxon>Gunneridae</taxon>
        <taxon>Pentapetalae</taxon>
        <taxon>Caryophyllales</taxon>
        <taxon>Cactineae</taxon>
        <taxon>Cactaceae</taxon>
        <taxon>Cactoideae</taxon>
        <taxon>Echinocereeae</taxon>
        <taxon>Carnegiea</taxon>
    </lineage>
</organism>
<comment type="caution">
    <text evidence="2">The sequence shown here is derived from an EMBL/GenBank/DDBJ whole genome shotgun (WGS) entry which is preliminary data.</text>
</comment>
<keyword evidence="3" id="KW-1185">Reference proteome</keyword>
<reference evidence="2" key="1">
    <citation type="submission" date="2022-04" db="EMBL/GenBank/DDBJ databases">
        <title>Carnegiea gigantea Genome sequencing and assembly v2.</title>
        <authorList>
            <person name="Copetti D."/>
            <person name="Sanderson M.J."/>
            <person name="Burquez A."/>
            <person name="Wojciechowski M.F."/>
        </authorList>
    </citation>
    <scope>NUCLEOTIDE SEQUENCE</scope>
    <source>
        <strain evidence="2">SGP5-SGP5p</strain>
        <tissue evidence="2">Aerial part</tissue>
    </source>
</reference>
<sequence length="152" mass="16904">MGFPCSPTTDEMAVYDLGNFEWYGREVVFPPGPLPYDYRELCPDFNVAMAEELRGPGLPQVVFMAILPNDAVKLSVLSGWMISAWTGCNRGRITEACRQEASSDSDEEKSSGSDDKPPFLVMTVRSEAQLAVTVEACILETEEIADYMRETF</sequence>
<dbReference type="AlphaFoldDB" id="A0A9Q1JJD7"/>
<accession>A0A9Q1JJD7</accession>
<evidence type="ECO:0000313" key="3">
    <source>
        <dbReference type="Proteomes" id="UP001153076"/>
    </source>
</evidence>
<dbReference type="EMBL" id="JAKOGI010001509">
    <property type="protein sequence ID" value="KAJ8425254.1"/>
    <property type="molecule type" value="Genomic_DNA"/>
</dbReference>
<evidence type="ECO:0000256" key="1">
    <source>
        <dbReference type="SAM" id="MobiDB-lite"/>
    </source>
</evidence>